<dbReference type="Pfam" id="PF01522">
    <property type="entry name" value="Polysacc_deac_1"/>
    <property type="match status" value="1"/>
</dbReference>
<feature type="domain" description="NodB homology" evidence="1">
    <location>
        <begin position="34"/>
        <end position="255"/>
    </location>
</feature>
<dbReference type="SUPFAM" id="SSF88713">
    <property type="entry name" value="Glycoside hydrolase/deacetylase"/>
    <property type="match status" value="1"/>
</dbReference>
<organism evidence="2 3">
    <name type="scientific">Dactylosporangium fulvum</name>
    <dbReference type="NCBI Taxonomy" id="53359"/>
    <lineage>
        <taxon>Bacteria</taxon>
        <taxon>Bacillati</taxon>
        <taxon>Actinomycetota</taxon>
        <taxon>Actinomycetes</taxon>
        <taxon>Micromonosporales</taxon>
        <taxon>Micromonosporaceae</taxon>
        <taxon>Dactylosporangium</taxon>
    </lineage>
</organism>
<sequence length="281" mass="32046">MAVLVYTAPEEWVWPTAESFHTPGTLDFGQSLQPLSSRTAVSYGYNVGLYRLAEIFERFNMKVTLWTNGTAVEQHEQVLRDLVEAGHHLGGHAYSEGAPLNTLTREGQRESIQRTVDLIAKVTGTKTRGWVGPGAVCTRETIELLMEMGFDYHCDLQDDELPYFLSSGEQTILEIPYRMVGNVNDFPLFTRNIQSVKAGIQHLRETFDAYRQRAEVRPLLFNYGTHPFVSGRPDFSVVLEEFLEYVHSFSDVWVCNYDQVCDWWNQRFTGHADLVSAPIEP</sequence>
<keyword evidence="3" id="KW-1185">Reference proteome</keyword>
<evidence type="ECO:0000313" key="2">
    <source>
        <dbReference type="EMBL" id="UWP80240.1"/>
    </source>
</evidence>
<dbReference type="PANTHER" id="PTHR43123">
    <property type="entry name" value="POLYSACCHARIDE DEACETYLASE-RELATED"/>
    <property type="match status" value="1"/>
</dbReference>
<accession>A0ABY5VSR6</accession>
<protein>
    <submittedName>
        <fullName evidence="2">Polysaccharide deacetylase family protein</fullName>
    </submittedName>
</protein>
<proteinExistence type="predicted"/>
<dbReference type="EMBL" id="CP073720">
    <property type="protein sequence ID" value="UWP80240.1"/>
    <property type="molecule type" value="Genomic_DNA"/>
</dbReference>
<evidence type="ECO:0000313" key="3">
    <source>
        <dbReference type="Proteomes" id="UP001059617"/>
    </source>
</evidence>
<dbReference type="PROSITE" id="PS51677">
    <property type="entry name" value="NODB"/>
    <property type="match status" value="1"/>
</dbReference>
<dbReference type="InterPro" id="IPR011330">
    <property type="entry name" value="Glyco_hydro/deAcase_b/a-brl"/>
</dbReference>
<dbReference type="RefSeq" id="WP_259857998.1">
    <property type="nucleotide sequence ID" value="NZ_CP073720.1"/>
</dbReference>
<dbReference type="InterPro" id="IPR002509">
    <property type="entry name" value="NODB_dom"/>
</dbReference>
<gene>
    <name evidence="2" type="ORF">Dfulv_34475</name>
</gene>
<dbReference type="PANTHER" id="PTHR43123:SF4">
    <property type="entry name" value="POLYSACCHARIDE DEACETYLASE"/>
    <property type="match status" value="1"/>
</dbReference>
<reference evidence="2" key="2">
    <citation type="submission" date="2022-09" db="EMBL/GenBank/DDBJ databases">
        <title>Biosynthetic gene clusters of Dactylosporangioum fulvum.</title>
        <authorList>
            <person name="Caradec T."/>
        </authorList>
    </citation>
    <scope>NUCLEOTIDE SEQUENCE</scope>
    <source>
        <strain evidence="2">NRRL B-16292</strain>
    </source>
</reference>
<reference evidence="2" key="1">
    <citation type="submission" date="2021-04" db="EMBL/GenBank/DDBJ databases">
        <authorList>
            <person name="Hartkoorn R.C."/>
            <person name="Beaudoing E."/>
            <person name="Hot D."/>
        </authorList>
    </citation>
    <scope>NUCLEOTIDE SEQUENCE</scope>
    <source>
        <strain evidence="2">NRRL B-16292</strain>
    </source>
</reference>
<name>A0ABY5VSR6_9ACTN</name>
<evidence type="ECO:0000259" key="1">
    <source>
        <dbReference type="PROSITE" id="PS51677"/>
    </source>
</evidence>
<dbReference type="Gene3D" id="3.20.20.370">
    <property type="entry name" value="Glycoside hydrolase/deacetylase"/>
    <property type="match status" value="1"/>
</dbReference>
<dbReference type="Proteomes" id="UP001059617">
    <property type="component" value="Chromosome"/>
</dbReference>